<name>A0AAN7CTG8_9PEZI</name>
<keyword evidence="2" id="KW-0472">Membrane</keyword>
<gene>
    <name evidence="3" type="ORF">C7999DRAFT_31894</name>
</gene>
<dbReference type="Proteomes" id="UP001303647">
    <property type="component" value="Unassembled WGS sequence"/>
</dbReference>
<comment type="caution">
    <text evidence="3">The sequence shown here is derived from an EMBL/GenBank/DDBJ whole genome shotgun (WGS) entry which is preliminary data.</text>
</comment>
<accession>A0AAN7CTG8</accession>
<evidence type="ECO:0000256" key="2">
    <source>
        <dbReference type="SAM" id="Phobius"/>
    </source>
</evidence>
<evidence type="ECO:0008006" key="5">
    <source>
        <dbReference type="Google" id="ProtNLM"/>
    </source>
</evidence>
<evidence type="ECO:0000313" key="3">
    <source>
        <dbReference type="EMBL" id="KAK4247701.1"/>
    </source>
</evidence>
<proteinExistence type="predicted"/>
<keyword evidence="2" id="KW-1133">Transmembrane helix</keyword>
<dbReference type="AlphaFoldDB" id="A0AAN7CTG8"/>
<evidence type="ECO:0000256" key="1">
    <source>
        <dbReference type="SAM" id="MobiDB-lite"/>
    </source>
</evidence>
<keyword evidence="2" id="KW-0812">Transmembrane</keyword>
<feature type="transmembrane region" description="Helical" evidence="2">
    <location>
        <begin position="226"/>
        <end position="245"/>
    </location>
</feature>
<reference evidence="3" key="1">
    <citation type="journal article" date="2023" name="Mol. Phylogenet. Evol.">
        <title>Genome-scale phylogeny and comparative genomics of the fungal order Sordariales.</title>
        <authorList>
            <person name="Hensen N."/>
            <person name="Bonometti L."/>
            <person name="Westerberg I."/>
            <person name="Brannstrom I.O."/>
            <person name="Guillou S."/>
            <person name="Cros-Aarteil S."/>
            <person name="Calhoun S."/>
            <person name="Haridas S."/>
            <person name="Kuo A."/>
            <person name="Mondo S."/>
            <person name="Pangilinan J."/>
            <person name="Riley R."/>
            <person name="LaButti K."/>
            <person name="Andreopoulos B."/>
            <person name="Lipzen A."/>
            <person name="Chen C."/>
            <person name="Yan M."/>
            <person name="Daum C."/>
            <person name="Ng V."/>
            <person name="Clum A."/>
            <person name="Steindorff A."/>
            <person name="Ohm R.A."/>
            <person name="Martin F."/>
            <person name="Silar P."/>
            <person name="Natvig D.O."/>
            <person name="Lalanne C."/>
            <person name="Gautier V."/>
            <person name="Ament-Velasquez S.L."/>
            <person name="Kruys A."/>
            <person name="Hutchinson M.I."/>
            <person name="Powell A.J."/>
            <person name="Barry K."/>
            <person name="Miller A.N."/>
            <person name="Grigoriev I.V."/>
            <person name="Debuchy R."/>
            <person name="Gladieux P."/>
            <person name="Hiltunen Thoren M."/>
            <person name="Johannesson H."/>
        </authorList>
    </citation>
    <scope>NUCLEOTIDE SEQUENCE</scope>
    <source>
        <strain evidence="3">CBS 359.72</strain>
    </source>
</reference>
<feature type="compositionally biased region" description="Low complexity" evidence="1">
    <location>
        <begin position="10"/>
        <end position="23"/>
    </location>
</feature>
<reference evidence="3" key="2">
    <citation type="submission" date="2023-05" db="EMBL/GenBank/DDBJ databases">
        <authorList>
            <consortium name="Lawrence Berkeley National Laboratory"/>
            <person name="Steindorff A."/>
            <person name="Hensen N."/>
            <person name="Bonometti L."/>
            <person name="Westerberg I."/>
            <person name="Brannstrom I.O."/>
            <person name="Guillou S."/>
            <person name="Cros-Aarteil S."/>
            <person name="Calhoun S."/>
            <person name="Haridas S."/>
            <person name="Kuo A."/>
            <person name="Mondo S."/>
            <person name="Pangilinan J."/>
            <person name="Riley R."/>
            <person name="Labutti K."/>
            <person name="Andreopoulos B."/>
            <person name="Lipzen A."/>
            <person name="Chen C."/>
            <person name="Yanf M."/>
            <person name="Daum C."/>
            <person name="Ng V."/>
            <person name="Clum A."/>
            <person name="Ohm R."/>
            <person name="Martin F."/>
            <person name="Silar P."/>
            <person name="Natvig D."/>
            <person name="Lalanne C."/>
            <person name="Gautier V."/>
            <person name="Ament-Velasquez S.L."/>
            <person name="Kruys A."/>
            <person name="Hutchinson M.I."/>
            <person name="Powell A.J."/>
            <person name="Barry K."/>
            <person name="Miller A.N."/>
            <person name="Grigoriev I.V."/>
            <person name="Debuchy R."/>
            <person name="Gladieux P."/>
            <person name="Thoren M.H."/>
            <person name="Johannesson H."/>
        </authorList>
    </citation>
    <scope>NUCLEOTIDE SEQUENCE</scope>
    <source>
        <strain evidence="3">CBS 359.72</strain>
    </source>
</reference>
<keyword evidence="4" id="KW-1185">Reference proteome</keyword>
<organism evidence="3 4">
    <name type="scientific">Corynascus novoguineensis</name>
    <dbReference type="NCBI Taxonomy" id="1126955"/>
    <lineage>
        <taxon>Eukaryota</taxon>
        <taxon>Fungi</taxon>
        <taxon>Dikarya</taxon>
        <taxon>Ascomycota</taxon>
        <taxon>Pezizomycotina</taxon>
        <taxon>Sordariomycetes</taxon>
        <taxon>Sordariomycetidae</taxon>
        <taxon>Sordariales</taxon>
        <taxon>Chaetomiaceae</taxon>
        <taxon>Corynascus</taxon>
    </lineage>
</organism>
<feature type="region of interest" description="Disordered" evidence="1">
    <location>
        <begin position="42"/>
        <end position="71"/>
    </location>
</feature>
<sequence>MPTNSRQSRNNHSGNKHGGNNYNPDYHRRERYVDELDELFPCESTSTAPIPTPAPNNNLVPPQGQEAPAQVQPTSIISLPETTGHDDHDHPDPRSDLLSWWSVFFFKRGYSWRWFSRPRLYFPPGLEYKPWDDLGPVTFVDGRGREKTFDKPFDCYIDPFTGKIETLYVQAPYSICEASATSPNATWNRTPIRNVSPMSLRIANLPFRFVTADRRANLALYTPKDWLIVFGMWIPAVAALMLFMLTMDDVTPAAKDKTKAFDTPVSRATSVKIENKWHEA</sequence>
<feature type="region of interest" description="Disordered" evidence="1">
    <location>
        <begin position="1"/>
        <end position="28"/>
    </location>
</feature>
<dbReference type="EMBL" id="MU857649">
    <property type="protein sequence ID" value="KAK4247701.1"/>
    <property type="molecule type" value="Genomic_DNA"/>
</dbReference>
<protein>
    <recommendedName>
        <fullName evidence="5">Transmembrane protein</fullName>
    </recommendedName>
</protein>
<evidence type="ECO:0000313" key="4">
    <source>
        <dbReference type="Proteomes" id="UP001303647"/>
    </source>
</evidence>